<feature type="compositionally biased region" description="Polar residues" evidence="1">
    <location>
        <begin position="1"/>
        <end position="19"/>
    </location>
</feature>
<organism evidence="2 3">
    <name type="scientific">Caerostris extrusa</name>
    <name type="common">Bark spider</name>
    <name type="synonym">Caerostris bankana</name>
    <dbReference type="NCBI Taxonomy" id="172846"/>
    <lineage>
        <taxon>Eukaryota</taxon>
        <taxon>Metazoa</taxon>
        <taxon>Ecdysozoa</taxon>
        <taxon>Arthropoda</taxon>
        <taxon>Chelicerata</taxon>
        <taxon>Arachnida</taxon>
        <taxon>Araneae</taxon>
        <taxon>Araneomorphae</taxon>
        <taxon>Entelegynae</taxon>
        <taxon>Araneoidea</taxon>
        <taxon>Araneidae</taxon>
        <taxon>Caerostris</taxon>
    </lineage>
</organism>
<dbReference type="EMBL" id="BPLR01004624">
    <property type="protein sequence ID" value="GIX96270.1"/>
    <property type="molecule type" value="Genomic_DNA"/>
</dbReference>
<protein>
    <submittedName>
        <fullName evidence="2">Uncharacterized protein</fullName>
    </submittedName>
</protein>
<feature type="compositionally biased region" description="Polar residues" evidence="1">
    <location>
        <begin position="341"/>
        <end position="357"/>
    </location>
</feature>
<evidence type="ECO:0000313" key="3">
    <source>
        <dbReference type="Proteomes" id="UP001054945"/>
    </source>
</evidence>
<proteinExistence type="predicted"/>
<name>A0AAV4PII1_CAEEX</name>
<accession>A0AAV4PII1</accession>
<feature type="region of interest" description="Disordered" evidence="1">
    <location>
        <begin position="1"/>
        <end position="47"/>
    </location>
</feature>
<dbReference type="Proteomes" id="UP001054945">
    <property type="component" value="Unassembled WGS sequence"/>
</dbReference>
<gene>
    <name evidence="2" type="ORF">CEXT_601641</name>
</gene>
<feature type="compositionally biased region" description="Low complexity" evidence="1">
    <location>
        <begin position="269"/>
        <end position="280"/>
    </location>
</feature>
<comment type="caution">
    <text evidence="2">The sequence shown here is derived from an EMBL/GenBank/DDBJ whole genome shotgun (WGS) entry which is preliminary data.</text>
</comment>
<evidence type="ECO:0000256" key="1">
    <source>
        <dbReference type="SAM" id="MobiDB-lite"/>
    </source>
</evidence>
<feature type="region of interest" description="Disordered" evidence="1">
    <location>
        <begin position="250"/>
        <end position="357"/>
    </location>
</feature>
<dbReference type="AlphaFoldDB" id="A0AAV4PII1"/>
<feature type="compositionally biased region" description="Low complexity" evidence="1">
    <location>
        <begin position="303"/>
        <end position="328"/>
    </location>
</feature>
<sequence length="357" mass="40664">MMRISNKNHQQYQQNSDPFSQMFGAHSQPVASRPPPSQHYQQQQHHTPQRQKGIILLTLVVINSLLTINKLNMFNLIHLPQQEYHHPPATAVEYHHPPATAVEYHQPPVEYHPVPEHAVEYQPAPEHHAIEILPNLIMNHIKWNIIIHLNTIIITRNLNQKDFSSVSSRALTTKFNTKDPLDKKHHHDEHDLEPYPPPDAFSDHEAPPSYNEHTLELYPPKHHHQVYPEKHYPVEHQVAAYPPPHYAYDLSGGHSHVNPHRSGGYNQGSCKSSWKSSSSSPTNFQDKKTRPIIFTEPPPTPPTTTRRPTTTTARTTTTTTTTTTTARPSRSRARLSARNPGFSSSFHTGTNNSNHFG</sequence>
<keyword evidence="3" id="KW-1185">Reference proteome</keyword>
<feature type="region of interest" description="Disordered" evidence="1">
    <location>
        <begin position="177"/>
        <end position="212"/>
    </location>
</feature>
<feature type="compositionally biased region" description="Basic and acidic residues" evidence="1">
    <location>
        <begin position="177"/>
        <end position="193"/>
    </location>
</feature>
<evidence type="ECO:0000313" key="2">
    <source>
        <dbReference type="EMBL" id="GIX96270.1"/>
    </source>
</evidence>
<reference evidence="2 3" key="1">
    <citation type="submission" date="2021-06" db="EMBL/GenBank/DDBJ databases">
        <title>Caerostris extrusa draft genome.</title>
        <authorList>
            <person name="Kono N."/>
            <person name="Arakawa K."/>
        </authorList>
    </citation>
    <scope>NUCLEOTIDE SEQUENCE [LARGE SCALE GENOMIC DNA]</scope>
</reference>